<comment type="caution">
    <text evidence="1">The sequence shown here is derived from an EMBL/GenBank/DDBJ whole genome shotgun (WGS) entry which is preliminary data.</text>
</comment>
<keyword evidence="2" id="KW-1185">Reference proteome</keyword>
<protein>
    <submittedName>
        <fullName evidence="1">Uncharacterized protein</fullName>
    </submittedName>
</protein>
<organism evidence="1 2">
    <name type="scientific">Araneus ventricosus</name>
    <name type="common">Orbweaver spider</name>
    <name type="synonym">Epeira ventricosa</name>
    <dbReference type="NCBI Taxonomy" id="182803"/>
    <lineage>
        <taxon>Eukaryota</taxon>
        <taxon>Metazoa</taxon>
        <taxon>Ecdysozoa</taxon>
        <taxon>Arthropoda</taxon>
        <taxon>Chelicerata</taxon>
        <taxon>Arachnida</taxon>
        <taxon>Araneae</taxon>
        <taxon>Araneomorphae</taxon>
        <taxon>Entelegynae</taxon>
        <taxon>Araneoidea</taxon>
        <taxon>Araneidae</taxon>
        <taxon>Araneus</taxon>
    </lineage>
</organism>
<dbReference type="EMBL" id="BGPR01002113">
    <property type="protein sequence ID" value="GBM67948.1"/>
    <property type="molecule type" value="Genomic_DNA"/>
</dbReference>
<evidence type="ECO:0000313" key="2">
    <source>
        <dbReference type="Proteomes" id="UP000499080"/>
    </source>
</evidence>
<evidence type="ECO:0000313" key="1">
    <source>
        <dbReference type="EMBL" id="GBM67948.1"/>
    </source>
</evidence>
<gene>
    <name evidence="1" type="ORF">AVEN_185363_1</name>
</gene>
<sequence length="103" mass="12250">MPHRQRDSNATPDLHRSHFSIYGPAVKMEWLVIQTGWIAKLQSTLLQFSSVSSIDDRFWHGEVEFAWRGALVNAQPYKEKIALLWKQARKWSEENSRWFYQQT</sequence>
<proteinExistence type="predicted"/>
<dbReference type="AlphaFoldDB" id="A0A4Y2HRS5"/>
<name>A0A4Y2HRS5_ARAVE</name>
<dbReference type="Proteomes" id="UP000499080">
    <property type="component" value="Unassembled WGS sequence"/>
</dbReference>
<reference evidence="1 2" key="1">
    <citation type="journal article" date="2019" name="Sci. Rep.">
        <title>Orb-weaving spider Araneus ventricosus genome elucidates the spidroin gene catalogue.</title>
        <authorList>
            <person name="Kono N."/>
            <person name="Nakamura H."/>
            <person name="Ohtoshi R."/>
            <person name="Moran D.A.P."/>
            <person name="Shinohara A."/>
            <person name="Yoshida Y."/>
            <person name="Fujiwara M."/>
            <person name="Mori M."/>
            <person name="Tomita M."/>
            <person name="Arakawa K."/>
        </authorList>
    </citation>
    <scope>NUCLEOTIDE SEQUENCE [LARGE SCALE GENOMIC DNA]</scope>
</reference>
<accession>A0A4Y2HRS5</accession>